<proteinExistence type="predicted"/>
<protein>
    <recommendedName>
        <fullName evidence="3">Replication factor A C-terminal domain-containing protein</fullName>
    </recommendedName>
</protein>
<keyword evidence="2" id="KW-1185">Reference proteome</keyword>
<organism evidence="1 2">
    <name type="scientific">Malus domestica</name>
    <name type="common">Apple</name>
    <name type="synonym">Pyrus malus</name>
    <dbReference type="NCBI Taxonomy" id="3750"/>
    <lineage>
        <taxon>Eukaryota</taxon>
        <taxon>Viridiplantae</taxon>
        <taxon>Streptophyta</taxon>
        <taxon>Embryophyta</taxon>
        <taxon>Tracheophyta</taxon>
        <taxon>Spermatophyta</taxon>
        <taxon>Magnoliopsida</taxon>
        <taxon>eudicotyledons</taxon>
        <taxon>Gunneridae</taxon>
        <taxon>Pentapetalae</taxon>
        <taxon>rosids</taxon>
        <taxon>fabids</taxon>
        <taxon>Rosales</taxon>
        <taxon>Rosaceae</taxon>
        <taxon>Amygdaloideae</taxon>
        <taxon>Maleae</taxon>
        <taxon>Malus</taxon>
    </lineage>
</organism>
<evidence type="ECO:0000313" key="2">
    <source>
        <dbReference type="Proteomes" id="UP000290289"/>
    </source>
</evidence>
<dbReference type="PANTHER" id="PTHR47165:SF4">
    <property type="entry name" value="OS03G0429900 PROTEIN"/>
    <property type="match status" value="1"/>
</dbReference>
<dbReference type="Proteomes" id="UP000290289">
    <property type="component" value="Chromosome 14"/>
</dbReference>
<sequence length="416" mass="47140">KHAVEGSTSDIDCEIVASKFEPGGCYEITNFRTTKIRGQYNVVPHDNQLIFSGITAFKKLSNVFPPIPQHRFFLQDYNTLYPRLNNVDILTEKIVMNSTGCSLFFVDPNIPEVNAYKSVFANCKEHVKILAPSTKQVNEVEILRTAKKLTIDELAFLDPDLHKNDTFLCKASIKRFDTRNEWWYNACPNCVKQMHKDLTIGQLICQKHPNQTPTPWYKVNLDLVLNQRLVDQQLLPNEFLRLIGQKKKFHLRFGNRRNTLNSSDILIYNVSEDTTMEPITPQPLIQEVTVSSTTILSSTSIAETSGPSYKRKRVHQENSLYREMAFLTLGVQHKFPDFFSSEIAEKSKRKKLCSAHDRRFDSTSVTSSIPRSTSMISTSTGLVCLTSLARTGLASTNNPCLVQVGIEFSGIKSDSC</sequence>
<evidence type="ECO:0000313" key="1">
    <source>
        <dbReference type="EMBL" id="RXH78021.1"/>
    </source>
</evidence>
<gene>
    <name evidence="1" type="ORF">DVH24_039992</name>
</gene>
<accession>A0A498I905</accession>
<reference evidence="1 2" key="1">
    <citation type="submission" date="2018-10" db="EMBL/GenBank/DDBJ databases">
        <title>A high-quality apple genome assembly.</title>
        <authorList>
            <person name="Hu J."/>
        </authorList>
    </citation>
    <scope>NUCLEOTIDE SEQUENCE [LARGE SCALE GENOMIC DNA]</scope>
    <source>
        <strain evidence="2">cv. HFTH1</strain>
        <tissue evidence="1">Young leaf</tissue>
    </source>
</reference>
<dbReference type="AlphaFoldDB" id="A0A498I905"/>
<dbReference type="SUPFAM" id="SSF50249">
    <property type="entry name" value="Nucleic acid-binding proteins"/>
    <property type="match status" value="1"/>
</dbReference>
<feature type="non-terminal residue" evidence="1">
    <location>
        <position position="1"/>
    </location>
</feature>
<dbReference type="Gene3D" id="2.40.50.140">
    <property type="entry name" value="Nucleic acid-binding proteins"/>
    <property type="match status" value="1"/>
</dbReference>
<name>A0A498I905_MALDO</name>
<evidence type="ECO:0008006" key="3">
    <source>
        <dbReference type="Google" id="ProtNLM"/>
    </source>
</evidence>
<dbReference type="PANTHER" id="PTHR47165">
    <property type="entry name" value="OS03G0429900 PROTEIN"/>
    <property type="match status" value="1"/>
</dbReference>
<dbReference type="InterPro" id="IPR012340">
    <property type="entry name" value="NA-bd_OB-fold"/>
</dbReference>
<dbReference type="EMBL" id="RDQH01000340">
    <property type="protein sequence ID" value="RXH78021.1"/>
    <property type="molecule type" value="Genomic_DNA"/>
</dbReference>
<comment type="caution">
    <text evidence="1">The sequence shown here is derived from an EMBL/GenBank/DDBJ whole genome shotgun (WGS) entry which is preliminary data.</text>
</comment>